<dbReference type="AlphaFoldDB" id="A0A9Q1H485"/>
<accession>A0A9Q1H485</accession>
<feature type="domain" description="Menorin C-terminal" evidence="3">
    <location>
        <begin position="386"/>
        <end position="536"/>
    </location>
</feature>
<dbReference type="Pfam" id="PF10223">
    <property type="entry name" value="Menorin_N"/>
    <property type="match status" value="1"/>
</dbReference>
<dbReference type="GO" id="GO:0005615">
    <property type="term" value="C:extracellular space"/>
    <property type="evidence" value="ECO:0007669"/>
    <property type="project" value="TreeGrafter"/>
</dbReference>
<dbReference type="EMBL" id="JAIZAY010000011">
    <property type="protein sequence ID" value="KAJ8032789.1"/>
    <property type="molecule type" value="Genomic_DNA"/>
</dbReference>
<keyword evidence="5" id="KW-1185">Reference proteome</keyword>
<dbReference type="Pfam" id="PF25161">
    <property type="entry name" value="Menorin_C"/>
    <property type="match status" value="1"/>
</dbReference>
<protein>
    <submittedName>
        <fullName evidence="4">Uncharacterized protein</fullName>
    </submittedName>
</protein>
<reference evidence="4" key="1">
    <citation type="submission" date="2021-10" db="EMBL/GenBank/DDBJ databases">
        <title>Tropical sea cucumber genome reveals ecological adaptation and Cuvierian tubules defense mechanism.</title>
        <authorList>
            <person name="Chen T."/>
        </authorList>
    </citation>
    <scope>NUCLEOTIDE SEQUENCE</scope>
    <source>
        <strain evidence="4">Nanhai2018</strain>
        <tissue evidence="4">Muscle</tissue>
    </source>
</reference>
<name>A0A9Q1H485_HOLLE</name>
<dbReference type="InterPro" id="IPR057489">
    <property type="entry name" value="Menorin_C"/>
</dbReference>
<evidence type="ECO:0000259" key="2">
    <source>
        <dbReference type="Pfam" id="PF10223"/>
    </source>
</evidence>
<evidence type="ECO:0000313" key="5">
    <source>
        <dbReference type="Proteomes" id="UP001152320"/>
    </source>
</evidence>
<comment type="caution">
    <text evidence="4">The sequence shown here is derived from an EMBL/GenBank/DDBJ whole genome shotgun (WGS) entry which is preliminary data.</text>
</comment>
<dbReference type="PANTHER" id="PTHR21184:SF6">
    <property type="entry name" value="CONSERVED PLASMA MEMBRANE PROTEIN"/>
    <property type="match status" value="1"/>
</dbReference>
<dbReference type="OrthoDB" id="413402at2759"/>
<comment type="similarity">
    <text evidence="1">Belongs to the menorin family.</text>
</comment>
<dbReference type="PANTHER" id="PTHR21184">
    <property type="entry name" value="MENORIN (DENDRITIC BRANCHING PROTEIN)"/>
    <property type="match status" value="1"/>
</dbReference>
<sequence>MVRLVMTRKLRKMMLTRRELAVLCIVCLFAGAFLLHRRVTSIRSGFIMTGNTSERPQDEFEAEFKDKDLMPPSVENMEETKRIHTIDSPLQYFLTMYTDGLEITWSSDVTTKESLLNALKDYMLMMLEADVQVRWESLKQSEGTAFVSLGTKSSNGMSLNEYLTKIAKFSNKGVKINIPDIDSARVVLQNLNELVTILHSPVWIHANVLPGPNDDSTPVDSRKLFGFVNDLYPGVTLCLGWASDWDPEDAFQRYTWQQVIDMAKVSATTTQPIAFAVRAVFAFNSVRQLKFLLSLTGRFSIYVWISKYDIMQLTELIKFRQFMDHKRVFYNLPPDFLKAVKAVSPEKLSAGSESKKWNRNVWAPVLLDDASLVFLGEDQAALEGSGSWLISKIPFQTELQSSRVVTVAGKVQFLDFEPINSLTSESGVEIFIRSTGVNPPTPDKIRGVVLFIGRDGTITFSERNFKKSGGFEIKTSARLPQNDCYKFNIVDHGENSPIFCEVTVVKCEEDEGTLNSENVMLHLQVAYQQPLFYVVVHPRGLKHPIIIEDLEVVS</sequence>
<evidence type="ECO:0000256" key="1">
    <source>
        <dbReference type="ARBA" id="ARBA00044953"/>
    </source>
</evidence>
<evidence type="ECO:0000259" key="3">
    <source>
        <dbReference type="Pfam" id="PF25161"/>
    </source>
</evidence>
<evidence type="ECO:0000313" key="4">
    <source>
        <dbReference type="EMBL" id="KAJ8032789.1"/>
    </source>
</evidence>
<organism evidence="4 5">
    <name type="scientific">Holothuria leucospilota</name>
    <name type="common">Black long sea cucumber</name>
    <name type="synonym">Mertensiothuria leucospilota</name>
    <dbReference type="NCBI Taxonomy" id="206669"/>
    <lineage>
        <taxon>Eukaryota</taxon>
        <taxon>Metazoa</taxon>
        <taxon>Echinodermata</taxon>
        <taxon>Eleutherozoa</taxon>
        <taxon>Echinozoa</taxon>
        <taxon>Holothuroidea</taxon>
        <taxon>Aspidochirotacea</taxon>
        <taxon>Aspidochirotida</taxon>
        <taxon>Holothuriidae</taxon>
        <taxon>Holothuria</taxon>
    </lineage>
</organism>
<gene>
    <name evidence="4" type="ORF">HOLleu_22840</name>
</gene>
<dbReference type="Proteomes" id="UP001152320">
    <property type="component" value="Chromosome 11"/>
</dbReference>
<dbReference type="InterPro" id="IPR019356">
    <property type="entry name" value="Menorin_dom"/>
</dbReference>
<proteinExistence type="inferred from homology"/>
<feature type="domain" description="Menorin-like" evidence="2">
    <location>
        <begin position="99"/>
        <end position="335"/>
    </location>
</feature>